<dbReference type="PANTHER" id="PTHR41542:SF1">
    <property type="entry name" value="BLL5807 PROTEIN"/>
    <property type="match status" value="1"/>
</dbReference>
<feature type="transmembrane region" description="Helical" evidence="2">
    <location>
        <begin position="116"/>
        <end position="137"/>
    </location>
</feature>
<accession>A0A7Y9IZT8</accession>
<evidence type="ECO:0000313" key="5">
    <source>
        <dbReference type="EMBL" id="NYE86172.1"/>
    </source>
</evidence>
<dbReference type="SUPFAM" id="SSF54427">
    <property type="entry name" value="NTF2-like"/>
    <property type="match status" value="1"/>
</dbReference>
<feature type="signal peptide" evidence="3">
    <location>
        <begin position="1"/>
        <end position="26"/>
    </location>
</feature>
<keyword evidence="6" id="KW-1185">Reference proteome</keyword>
<feature type="chain" id="PRO_5031284319" evidence="3">
    <location>
        <begin position="27"/>
        <end position="335"/>
    </location>
</feature>
<feature type="compositionally biased region" description="Low complexity" evidence="1">
    <location>
        <begin position="56"/>
        <end position="69"/>
    </location>
</feature>
<evidence type="ECO:0000259" key="4">
    <source>
        <dbReference type="SMART" id="SM00978"/>
    </source>
</evidence>
<name>A0A7Y9IZT8_9BURK</name>
<feature type="region of interest" description="Disordered" evidence="1">
    <location>
        <begin position="33"/>
        <end position="69"/>
    </location>
</feature>
<evidence type="ECO:0000256" key="1">
    <source>
        <dbReference type="SAM" id="MobiDB-lite"/>
    </source>
</evidence>
<dbReference type="RefSeq" id="WP_179590994.1">
    <property type="nucleotide sequence ID" value="NZ_JACBYR010000004.1"/>
</dbReference>
<protein>
    <submittedName>
        <fullName evidence="5">Putative lipid-binding transport protein (Tim44 family)</fullName>
    </submittedName>
</protein>
<evidence type="ECO:0000313" key="6">
    <source>
        <dbReference type="Proteomes" id="UP000542125"/>
    </source>
</evidence>
<dbReference type="EMBL" id="JACBYR010000004">
    <property type="protein sequence ID" value="NYE86172.1"/>
    <property type="molecule type" value="Genomic_DNA"/>
</dbReference>
<evidence type="ECO:0000256" key="2">
    <source>
        <dbReference type="SAM" id="Phobius"/>
    </source>
</evidence>
<dbReference type="Gene3D" id="3.10.450.240">
    <property type="match status" value="1"/>
</dbReference>
<dbReference type="AlphaFoldDB" id="A0A7Y9IZT8"/>
<feature type="domain" description="Tim44-like" evidence="4">
    <location>
        <begin position="203"/>
        <end position="330"/>
    </location>
</feature>
<feature type="region of interest" description="Disordered" evidence="1">
    <location>
        <begin position="151"/>
        <end position="181"/>
    </location>
</feature>
<reference evidence="5 6" key="1">
    <citation type="submission" date="2020-07" db="EMBL/GenBank/DDBJ databases">
        <title>Genomic Encyclopedia of Type Strains, Phase IV (KMG-V): Genome sequencing to study the core and pangenomes of soil and plant-associated prokaryotes.</title>
        <authorList>
            <person name="Whitman W."/>
        </authorList>
    </citation>
    <scope>NUCLEOTIDE SEQUENCE [LARGE SCALE GENOMIC DNA]</scope>
    <source>
        <strain evidence="5 6">SAS40</strain>
    </source>
</reference>
<dbReference type="Proteomes" id="UP000542125">
    <property type="component" value="Unassembled WGS sequence"/>
</dbReference>
<keyword evidence="2" id="KW-0812">Transmembrane</keyword>
<proteinExistence type="predicted"/>
<feature type="transmembrane region" description="Helical" evidence="2">
    <location>
        <begin position="90"/>
        <end position="110"/>
    </location>
</feature>
<dbReference type="SMART" id="SM00978">
    <property type="entry name" value="Tim44"/>
    <property type="match status" value="1"/>
</dbReference>
<evidence type="ECO:0000256" key="3">
    <source>
        <dbReference type="SAM" id="SignalP"/>
    </source>
</evidence>
<gene>
    <name evidence="5" type="ORF">FHW18_005498</name>
</gene>
<keyword evidence="2" id="KW-0472">Membrane</keyword>
<organism evidence="5 6">
    <name type="scientific">Pigmentiphaga litoralis</name>
    <dbReference type="NCBI Taxonomy" id="516702"/>
    <lineage>
        <taxon>Bacteria</taxon>
        <taxon>Pseudomonadati</taxon>
        <taxon>Pseudomonadota</taxon>
        <taxon>Betaproteobacteria</taxon>
        <taxon>Burkholderiales</taxon>
        <taxon>Alcaligenaceae</taxon>
        <taxon>Pigmentiphaga</taxon>
    </lineage>
</organism>
<keyword evidence="3" id="KW-0732">Signal</keyword>
<dbReference type="Pfam" id="PF04280">
    <property type="entry name" value="Tim44"/>
    <property type="match status" value="1"/>
</dbReference>
<comment type="caution">
    <text evidence="5">The sequence shown here is derived from an EMBL/GenBank/DDBJ whole genome shotgun (WGS) entry which is preliminary data.</text>
</comment>
<dbReference type="PANTHER" id="PTHR41542">
    <property type="entry name" value="BLL5807 PROTEIN"/>
    <property type="match status" value="1"/>
</dbReference>
<sequence length="335" mass="34826">MSRRFLSKILPALVIMVSASSMLVVADAEAKRAGGGSSIGRQSSNVTRQAPPPARTPQQNNTTSQAAAPAAGAAAGAAATAGARSGMGRFLGPIAGIAAGLGLAALFSHLGMGAAMAEMIGSMLLIALVIFAVIFLVRRFRGAGAQRQQHAFQGAAAGGNDRNSPFQSRTDDTAPMARQSDAAVPASASAAGVAPAVVAAPPVETALGEWTIPSDFDTSNFLQNAKAHFVKLQAVWDRGDTNEMRELVTDDLLAELGQQLAQREGQNVTEVVLLNAELLGIETVSDGHLASVRYSGMLREAPGAEAFRFEEIWNLFKPQQGGWLLAGVQQIPVTQ</sequence>
<keyword evidence="2" id="KW-1133">Transmembrane helix</keyword>
<dbReference type="InterPro" id="IPR007379">
    <property type="entry name" value="Tim44-like_dom"/>
</dbReference>
<dbReference type="InterPro" id="IPR032710">
    <property type="entry name" value="NTF2-like_dom_sf"/>
</dbReference>